<organism evidence="1 2">
    <name type="scientific">Paenibacillus mesotrionivorans</name>
    <dbReference type="NCBI Taxonomy" id="3160968"/>
    <lineage>
        <taxon>Bacteria</taxon>
        <taxon>Bacillati</taxon>
        <taxon>Bacillota</taxon>
        <taxon>Bacilli</taxon>
        <taxon>Bacillales</taxon>
        <taxon>Paenibacillaceae</taxon>
        <taxon>Paenibacillus</taxon>
    </lineage>
</organism>
<gene>
    <name evidence="1" type="ORF">ACI1P1_03810</name>
</gene>
<evidence type="ECO:0000313" key="1">
    <source>
        <dbReference type="EMBL" id="MFM9327421.1"/>
    </source>
</evidence>
<name>A0ACC7NUQ4_9BACL</name>
<keyword evidence="1" id="KW-0238">DNA-binding</keyword>
<evidence type="ECO:0000313" key="2">
    <source>
        <dbReference type="Proteomes" id="UP001631969"/>
    </source>
</evidence>
<protein>
    <submittedName>
        <fullName evidence="1">AbrB/MazE/SpoVT family DNA-binding domain-containing protein</fullName>
    </submittedName>
</protein>
<accession>A0ACC7NUQ4</accession>
<dbReference type="EMBL" id="JBJURJ010000002">
    <property type="protein sequence ID" value="MFM9327421.1"/>
    <property type="molecule type" value="Genomic_DNA"/>
</dbReference>
<proteinExistence type="predicted"/>
<sequence>MDGNYKTFGIVRELDSLGRIVIPKETRDLLGIRLEDPIEFFVDENTIIVRRYKSNCCLFCMDSHDLVHFRNQLICKSCIKEVLKHNREQGPAVQAPPVQEDRRRSKSDKLKQVEDILKEKPNLRQQELAEMLGISQGYVSQLLRKLNNS</sequence>
<reference evidence="1" key="1">
    <citation type="submission" date="2024-12" db="EMBL/GenBank/DDBJ databases">
        <authorList>
            <person name="Wu N."/>
        </authorList>
    </citation>
    <scope>NUCLEOTIDE SEQUENCE</scope>
    <source>
        <strain evidence="1">P15</strain>
    </source>
</reference>
<comment type="caution">
    <text evidence="1">The sequence shown here is derived from an EMBL/GenBank/DDBJ whole genome shotgun (WGS) entry which is preliminary data.</text>
</comment>
<dbReference type="Proteomes" id="UP001631969">
    <property type="component" value="Unassembled WGS sequence"/>
</dbReference>
<keyword evidence="2" id="KW-1185">Reference proteome</keyword>